<feature type="transmembrane region" description="Helical" evidence="10">
    <location>
        <begin position="18"/>
        <end position="38"/>
    </location>
</feature>
<feature type="transmembrane region" description="Helical" evidence="10">
    <location>
        <begin position="244"/>
        <end position="265"/>
    </location>
</feature>
<proteinExistence type="inferred from homology"/>
<keyword evidence="7 10" id="KW-1133">Transmembrane helix</keyword>
<dbReference type="InterPro" id="IPR027417">
    <property type="entry name" value="P-loop_NTPase"/>
</dbReference>
<feature type="domain" description="ABC transporter" evidence="11">
    <location>
        <begin position="332"/>
        <end position="566"/>
    </location>
</feature>
<feature type="transmembrane region" description="Helical" evidence="10">
    <location>
        <begin position="53"/>
        <end position="71"/>
    </location>
</feature>
<dbReference type="Pfam" id="PF00664">
    <property type="entry name" value="ABC_membrane"/>
    <property type="match status" value="1"/>
</dbReference>
<gene>
    <name evidence="13" type="ORF">OJ997_20900</name>
</gene>
<dbReference type="PROSITE" id="PS50929">
    <property type="entry name" value="ABC_TM1F"/>
    <property type="match status" value="1"/>
</dbReference>
<dbReference type="GO" id="GO:0005886">
    <property type="term" value="C:plasma membrane"/>
    <property type="evidence" value="ECO:0007669"/>
    <property type="project" value="UniProtKB-SubCell"/>
</dbReference>
<dbReference type="CDD" id="cd18543">
    <property type="entry name" value="ABC_6TM_Rv0194_D1_like"/>
    <property type="match status" value="1"/>
</dbReference>
<dbReference type="GO" id="GO:0015421">
    <property type="term" value="F:ABC-type oligopeptide transporter activity"/>
    <property type="evidence" value="ECO:0007669"/>
    <property type="project" value="TreeGrafter"/>
</dbReference>
<dbReference type="InterPro" id="IPR017871">
    <property type="entry name" value="ABC_transporter-like_CS"/>
</dbReference>
<dbReference type="SMART" id="SM00382">
    <property type="entry name" value="AAA"/>
    <property type="match status" value="1"/>
</dbReference>
<keyword evidence="8 10" id="KW-0472">Membrane</keyword>
<dbReference type="InterPro" id="IPR003439">
    <property type="entry name" value="ABC_transporter-like_ATP-bd"/>
</dbReference>
<feature type="transmembrane region" description="Helical" evidence="10">
    <location>
        <begin position="157"/>
        <end position="175"/>
    </location>
</feature>
<feature type="transmembrane region" description="Helical" evidence="10">
    <location>
        <begin position="277"/>
        <end position="298"/>
    </location>
</feature>
<reference evidence="13" key="1">
    <citation type="submission" date="2022-10" db="EMBL/GenBank/DDBJ databases">
        <title>The WGS of Solirubrobacter phytolaccae KCTC 29190.</title>
        <authorList>
            <person name="Jiang Z."/>
        </authorList>
    </citation>
    <scope>NUCLEOTIDE SEQUENCE</scope>
    <source>
        <strain evidence="13">KCTC 29190</strain>
    </source>
</reference>
<dbReference type="SUPFAM" id="SSF90123">
    <property type="entry name" value="ABC transporter transmembrane region"/>
    <property type="match status" value="1"/>
</dbReference>
<dbReference type="PROSITE" id="PS50893">
    <property type="entry name" value="ABC_TRANSPORTER_2"/>
    <property type="match status" value="1"/>
</dbReference>
<evidence type="ECO:0000256" key="2">
    <source>
        <dbReference type="ARBA" id="ARBA00022448"/>
    </source>
</evidence>
<evidence type="ECO:0000256" key="7">
    <source>
        <dbReference type="ARBA" id="ARBA00022989"/>
    </source>
</evidence>
<keyword evidence="6 13" id="KW-0067">ATP-binding</keyword>
<dbReference type="EMBL" id="JAPDDP010000041">
    <property type="protein sequence ID" value="MDA0182783.1"/>
    <property type="molecule type" value="Genomic_DNA"/>
</dbReference>
<dbReference type="RefSeq" id="WP_270027165.1">
    <property type="nucleotide sequence ID" value="NZ_JAPDDP010000041.1"/>
</dbReference>
<dbReference type="SUPFAM" id="SSF52540">
    <property type="entry name" value="P-loop containing nucleoside triphosphate hydrolases"/>
    <property type="match status" value="1"/>
</dbReference>
<dbReference type="InterPro" id="IPR003593">
    <property type="entry name" value="AAA+_ATPase"/>
</dbReference>
<dbReference type="Pfam" id="PF00005">
    <property type="entry name" value="ABC_tran"/>
    <property type="match status" value="1"/>
</dbReference>
<evidence type="ECO:0000256" key="3">
    <source>
        <dbReference type="ARBA" id="ARBA00022475"/>
    </source>
</evidence>
<comment type="caution">
    <text evidence="13">The sequence shown here is derived from an EMBL/GenBank/DDBJ whole genome shotgun (WGS) entry which is preliminary data.</text>
</comment>
<dbReference type="GO" id="GO:0016887">
    <property type="term" value="F:ATP hydrolysis activity"/>
    <property type="evidence" value="ECO:0007669"/>
    <property type="project" value="InterPro"/>
</dbReference>
<keyword evidence="14" id="KW-1185">Reference proteome</keyword>
<keyword evidence="4 10" id="KW-0812">Transmembrane</keyword>
<dbReference type="Gene3D" id="1.20.1560.10">
    <property type="entry name" value="ABC transporter type 1, transmembrane domain"/>
    <property type="match status" value="1"/>
</dbReference>
<dbReference type="Gene3D" id="3.40.50.300">
    <property type="entry name" value="P-loop containing nucleotide triphosphate hydrolases"/>
    <property type="match status" value="1"/>
</dbReference>
<evidence type="ECO:0000256" key="1">
    <source>
        <dbReference type="ARBA" id="ARBA00004429"/>
    </source>
</evidence>
<evidence type="ECO:0000256" key="9">
    <source>
        <dbReference type="ARBA" id="ARBA00023455"/>
    </source>
</evidence>
<dbReference type="GO" id="GO:0005524">
    <property type="term" value="F:ATP binding"/>
    <property type="evidence" value="ECO:0007669"/>
    <property type="project" value="UniProtKB-KW"/>
</dbReference>
<evidence type="ECO:0000256" key="10">
    <source>
        <dbReference type="SAM" id="Phobius"/>
    </source>
</evidence>
<feature type="domain" description="ABC transmembrane type-1" evidence="12">
    <location>
        <begin position="19"/>
        <end position="300"/>
    </location>
</feature>
<comment type="similarity">
    <text evidence="9">Belongs to the ABC transporter superfamily. Siderophore-Fe(3+) uptake transporter (SIUT) (TC 3.A.1.21) family.</text>
</comment>
<evidence type="ECO:0000259" key="12">
    <source>
        <dbReference type="PROSITE" id="PS50929"/>
    </source>
</evidence>
<evidence type="ECO:0000256" key="6">
    <source>
        <dbReference type="ARBA" id="ARBA00022840"/>
    </source>
</evidence>
<organism evidence="13 14">
    <name type="scientific">Solirubrobacter phytolaccae</name>
    <dbReference type="NCBI Taxonomy" id="1404360"/>
    <lineage>
        <taxon>Bacteria</taxon>
        <taxon>Bacillati</taxon>
        <taxon>Actinomycetota</taxon>
        <taxon>Thermoleophilia</taxon>
        <taxon>Solirubrobacterales</taxon>
        <taxon>Solirubrobacteraceae</taxon>
        <taxon>Solirubrobacter</taxon>
    </lineage>
</organism>
<dbReference type="InterPro" id="IPR039421">
    <property type="entry name" value="Type_1_exporter"/>
</dbReference>
<dbReference type="InterPro" id="IPR011527">
    <property type="entry name" value="ABC1_TM_dom"/>
</dbReference>
<evidence type="ECO:0000256" key="8">
    <source>
        <dbReference type="ARBA" id="ARBA00023136"/>
    </source>
</evidence>
<dbReference type="PANTHER" id="PTHR43394:SF1">
    <property type="entry name" value="ATP-BINDING CASSETTE SUB-FAMILY B MEMBER 10, MITOCHONDRIAL"/>
    <property type="match status" value="1"/>
</dbReference>
<sequence>MHTFGRLLGFLRPYKSGVVWSLVLAAAAMVCTVAIPWLTGRAVDQISDKDRDGLRTLAILIVVIAIGRLGLSVARRLVAGKVSLAIEYDLRTLLYAHLQKLELGFFAGQQTGQLMSRATVDLSSVRFFLGYGLVFILQSALTILLGAVAMFLISPGLAAIALIPVPFVIVVATRYGRRSRPALQEVQQRIAEVTADVEENISGVRVVKAFAAEPRQLTRFEGNVTRVFEQSMVATRLRAYYNPFLAFLPNLGLAALLLVGGRQVMNGTLTLGDFTAFYTYLLMLIGPMRMLGVALGLAQRASASGARLFEILDREPTIVSGAAPMPEGNGRVELRDVTFAYGSGRDALRDVSLAVEPGSTVALVGATGSGKTTLVQLLSRLYDPTSGAVLIDGADVRDVDLVALRREIAVVDDDPFLFSDTVAGNIAYGRPDATDDQIRKAAERAQAAGFIDELPDGYDTRVGERGLTLSGGQRQRIAIARALLADPRILILDDATSSVDATTEREIKAALREVMEGRTTFVIAHRLSTIALADDIVVLEKGRLEARGTHEELLTRSPLYHEIATKGCTDQVFLNEVPEEKVAGL</sequence>
<dbReference type="FunFam" id="3.40.50.300:FF:000221">
    <property type="entry name" value="Multidrug ABC transporter ATP-binding protein"/>
    <property type="match status" value="1"/>
</dbReference>
<protein>
    <submittedName>
        <fullName evidence="13">ABC transporter ATP-binding protein/permease</fullName>
    </submittedName>
</protein>
<keyword evidence="3" id="KW-1003">Cell membrane</keyword>
<name>A0A9X3NAF7_9ACTN</name>
<dbReference type="Proteomes" id="UP001147653">
    <property type="component" value="Unassembled WGS sequence"/>
</dbReference>
<evidence type="ECO:0000259" key="11">
    <source>
        <dbReference type="PROSITE" id="PS50893"/>
    </source>
</evidence>
<comment type="subcellular location">
    <subcellularLocation>
        <location evidence="1">Cell inner membrane</location>
        <topology evidence="1">Multi-pass membrane protein</topology>
    </subcellularLocation>
</comment>
<dbReference type="PROSITE" id="PS00211">
    <property type="entry name" value="ABC_TRANSPORTER_1"/>
    <property type="match status" value="1"/>
</dbReference>
<evidence type="ECO:0000256" key="5">
    <source>
        <dbReference type="ARBA" id="ARBA00022741"/>
    </source>
</evidence>
<evidence type="ECO:0000256" key="4">
    <source>
        <dbReference type="ARBA" id="ARBA00022692"/>
    </source>
</evidence>
<feature type="transmembrane region" description="Helical" evidence="10">
    <location>
        <begin position="127"/>
        <end position="151"/>
    </location>
</feature>
<dbReference type="PANTHER" id="PTHR43394">
    <property type="entry name" value="ATP-DEPENDENT PERMEASE MDL1, MITOCHONDRIAL"/>
    <property type="match status" value="1"/>
</dbReference>
<evidence type="ECO:0000313" key="14">
    <source>
        <dbReference type="Proteomes" id="UP001147653"/>
    </source>
</evidence>
<dbReference type="AlphaFoldDB" id="A0A9X3NAF7"/>
<keyword evidence="2" id="KW-0813">Transport</keyword>
<keyword evidence="5" id="KW-0547">Nucleotide-binding</keyword>
<evidence type="ECO:0000313" key="13">
    <source>
        <dbReference type="EMBL" id="MDA0182783.1"/>
    </source>
</evidence>
<accession>A0A9X3NAF7</accession>
<dbReference type="InterPro" id="IPR036640">
    <property type="entry name" value="ABC1_TM_sf"/>
</dbReference>